<accession>A0A6I6ES08</accession>
<accession>A0A6L6GKR5</accession>
<evidence type="ECO:0000313" key="2">
    <source>
        <dbReference type="EMBL" id="MTD26400.1"/>
    </source>
</evidence>
<dbReference type="Gene3D" id="3.40.50.720">
    <property type="entry name" value="NAD(P)-binding Rossmann-like Domain"/>
    <property type="match status" value="1"/>
</dbReference>
<sequence length="273" mass="30563">MSDQEMKVTIFGAGGFIGSHLTAQFESHGIKACRGDWSKQDFSGEDLGTVIFCGGVGDCSKVDEVISSHVDIVRHVINTAKYDFLLYVSSTRLYLGHECADIDTPLTMHQQDKRVLFNQVKLLAETVIKSQPLPYAIVRPSNVYGSAYTSKLFLPSLVRDAVTKKEINLYVTPEYSKDYVHIDDVTHAIEQIAMQRLQGLFNIASGENVSAKELVDFIVQRTGCNAVWHPVQTDDTFPPIDVSPLEQQLAFRPKSVISMLDEMIDVFQDKFNH</sequence>
<dbReference type="InterPro" id="IPR050177">
    <property type="entry name" value="Lipid_A_modif_metabolic_enz"/>
</dbReference>
<dbReference type="InterPro" id="IPR001509">
    <property type="entry name" value="Epimerase_deHydtase"/>
</dbReference>
<organism evidence="3 4">
    <name type="scientific">Erwinia sorbitola</name>
    <dbReference type="NCBI Taxonomy" id="2681984"/>
    <lineage>
        <taxon>Bacteria</taxon>
        <taxon>Pseudomonadati</taxon>
        <taxon>Pseudomonadota</taxon>
        <taxon>Gammaproteobacteria</taxon>
        <taxon>Enterobacterales</taxon>
        <taxon>Erwiniaceae</taxon>
        <taxon>Erwinia</taxon>
    </lineage>
</organism>
<dbReference type="Proteomes" id="UP000480164">
    <property type="component" value="Unassembled WGS sequence"/>
</dbReference>
<dbReference type="EMBL" id="WLZX01000001">
    <property type="protein sequence ID" value="MTD26400.1"/>
    <property type="molecule type" value="Genomic_DNA"/>
</dbReference>
<proteinExistence type="predicted"/>
<reference evidence="3 4" key="2">
    <citation type="submission" date="2019-12" db="EMBL/GenBank/DDBJ databases">
        <title>Erwinia sp. nov., isolated from droppings of birds in the Qinghai-Tiebt plateau of China.</title>
        <authorList>
            <person name="Ge Y."/>
        </authorList>
    </citation>
    <scope>NUCLEOTIDE SEQUENCE [LARGE SCALE GENOMIC DNA]</scope>
    <source>
        <strain evidence="3 4">J780</strain>
    </source>
</reference>
<dbReference type="SUPFAM" id="SSF51735">
    <property type="entry name" value="NAD(P)-binding Rossmann-fold domains"/>
    <property type="match status" value="1"/>
</dbReference>
<dbReference type="Pfam" id="PF01370">
    <property type="entry name" value="Epimerase"/>
    <property type="match status" value="1"/>
</dbReference>
<dbReference type="EMBL" id="CP046509">
    <property type="protein sequence ID" value="QGU87013.1"/>
    <property type="molecule type" value="Genomic_DNA"/>
</dbReference>
<dbReference type="RefSeq" id="WP_154751645.1">
    <property type="nucleotide sequence ID" value="NZ_CP046509.1"/>
</dbReference>
<protein>
    <submittedName>
        <fullName evidence="3">NAD-dependent epimerase/dehydratase family protein</fullName>
    </submittedName>
</protein>
<dbReference type="PANTHER" id="PTHR43245">
    <property type="entry name" value="BIFUNCTIONAL POLYMYXIN RESISTANCE PROTEIN ARNA"/>
    <property type="match status" value="1"/>
</dbReference>
<reference evidence="2 5" key="1">
    <citation type="submission" date="2019-11" db="EMBL/GenBank/DDBJ databases">
        <title>Erwinia sp. nov., isolated from feces of birds in Tibet plateau of China.</title>
        <authorList>
            <person name="Ge Y."/>
        </authorList>
    </citation>
    <scope>NUCLEOTIDE SEQUENCE [LARGE SCALE GENOMIC DNA]</scope>
    <source>
        <strain evidence="2 5">J316</strain>
    </source>
</reference>
<dbReference type="Proteomes" id="UP000424752">
    <property type="component" value="Chromosome"/>
</dbReference>
<keyword evidence="5" id="KW-1185">Reference proteome</keyword>
<gene>
    <name evidence="2" type="ORF">GK011_05495</name>
    <name evidence="3" type="ORF">GN242_07195</name>
</gene>
<dbReference type="KEGG" id="erwi:GN242_07195"/>
<evidence type="ECO:0000313" key="3">
    <source>
        <dbReference type="EMBL" id="QGU87013.1"/>
    </source>
</evidence>
<dbReference type="AlphaFoldDB" id="A0A6I6ES08"/>
<evidence type="ECO:0000259" key="1">
    <source>
        <dbReference type="Pfam" id="PF01370"/>
    </source>
</evidence>
<evidence type="ECO:0000313" key="4">
    <source>
        <dbReference type="Proteomes" id="UP000424752"/>
    </source>
</evidence>
<evidence type="ECO:0000313" key="5">
    <source>
        <dbReference type="Proteomes" id="UP000480164"/>
    </source>
</evidence>
<name>A0A6I6ES08_9GAMM</name>
<feature type="domain" description="NAD-dependent epimerase/dehydratase" evidence="1">
    <location>
        <begin position="8"/>
        <end position="203"/>
    </location>
</feature>
<dbReference type="InterPro" id="IPR036291">
    <property type="entry name" value="NAD(P)-bd_dom_sf"/>
</dbReference>